<dbReference type="PANTHER" id="PTHR46791:SF5">
    <property type="entry name" value="CLR5 DOMAIN-CONTAINING PROTEIN-RELATED"/>
    <property type="match status" value="1"/>
</dbReference>
<dbReference type="EMBL" id="HG792018">
    <property type="protein sequence ID" value="CDM35782.1"/>
    <property type="molecule type" value="Genomic_DNA"/>
</dbReference>
<dbReference type="Pfam" id="PF24764">
    <property type="entry name" value="rva_4"/>
    <property type="match status" value="1"/>
</dbReference>
<dbReference type="OMA" id="RERAFTH"/>
<evidence type="ECO:0000259" key="1">
    <source>
        <dbReference type="Pfam" id="PF24764"/>
    </source>
</evidence>
<dbReference type="STRING" id="1365484.W6R1U5"/>
<proteinExistence type="predicted"/>
<gene>
    <name evidence="2" type="ORF">PROQFM164_S04g000663</name>
</gene>
<dbReference type="PANTHER" id="PTHR46791">
    <property type="entry name" value="EXPRESSED PROTEIN"/>
    <property type="match status" value="1"/>
</dbReference>
<accession>W6R1U5</accession>
<dbReference type="OrthoDB" id="5392716at2759"/>
<keyword evidence="3" id="KW-1185">Reference proteome</keyword>
<reference evidence="2" key="1">
    <citation type="journal article" date="2014" name="Nat. Commun.">
        <title>Multiple recent horizontal transfers of a large genomic region in cheese making fungi.</title>
        <authorList>
            <person name="Cheeseman K."/>
            <person name="Ropars J."/>
            <person name="Renault P."/>
            <person name="Dupont J."/>
            <person name="Gouzy J."/>
            <person name="Branca A."/>
            <person name="Abraham A.L."/>
            <person name="Ceppi M."/>
            <person name="Conseiller E."/>
            <person name="Debuchy R."/>
            <person name="Malagnac F."/>
            <person name="Goarin A."/>
            <person name="Silar P."/>
            <person name="Lacoste S."/>
            <person name="Sallet E."/>
            <person name="Bensimon A."/>
            <person name="Giraud T."/>
            <person name="Brygoo Y."/>
        </authorList>
    </citation>
    <scope>NUCLEOTIDE SEQUENCE [LARGE SCALE GENOMIC DNA]</scope>
    <source>
        <strain evidence="2">FM164</strain>
    </source>
</reference>
<dbReference type="InterPro" id="IPR058913">
    <property type="entry name" value="Integrase_dom_put"/>
</dbReference>
<name>W6R1U5_PENRF</name>
<feature type="domain" description="Integrase core" evidence="1">
    <location>
        <begin position="182"/>
        <end position="361"/>
    </location>
</feature>
<sequence>MPPRIDLEPYKGEIIDLISHKTTHEDIIALLQEKYQILIGLTTLKSRLREWQCPVRTQKADIHDLIEELLPRHNTQDILKILAREGTPSSERTIRRVRADLSIKLRLSPEEREQQRDDIEAILISESIISDIEDFGRRTLHRHLRAMGQFYTEKQISTIYRLLRPDVIQGRLPGQKRQRLNYMSPGPNDVWHINGHLKLEPFGIEIYAAIDGYSRFIVWVYIGVSVSTAVSVKRQSLDAFAAYSFQPRRFRSDRGTETVLLADTQYELRKLGDPSVQINDCYLYGRSMDNQRIEAWWAILSRASTGVFRDFFWSLAHDNLFTKDCIPDQISLLAIYMPIIRRRVHQYTVHWNHHPIQAQPQRPHVIPGKPNMNFYYSDVPDLRCPIDTDPDSMSEQAQLFRHLQQDVEGWDPDEYLPPSTLAWCQQQLTEIGQQLAGMPFNPEDPNPGLIGDPRAPYRAVYTELRARAFAHWHTGQDPILSVYTPPRGAANWRPDTDVSGVPES</sequence>
<evidence type="ECO:0000313" key="2">
    <source>
        <dbReference type="EMBL" id="CDM35782.1"/>
    </source>
</evidence>
<evidence type="ECO:0000313" key="3">
    <source>
        <dbReference type="Proteomes" id="UP000030686"/>
    </source>
</evidence>
<dbReference type="AlphaFoldDB" id="W6R1U5"/>
<protein>
    <submittedName>
        <fullName evidence="2">Ribonuclease H-like domain</fullName>
    </submittedName>
</protein>
<organism evidence="2 3">
    <name type="scientific">Penicillium roqueforti (strain FM164)</name>
    <dbReference type="NCBI Taxonomy" id="1365484"/>
    <lineage>
        <taxon>Eukaryota</taxon>
        <taxon>Fungi</taxon>
        <taxon>Dikarya</taxon>
        <taxon>Ascomycota</taxon>
        <taxon>Pezizomycotina</taxon>
        <taxon>Eurotiomycetes</taxon>
        <taxon>Eurotiomycetidae</taxon>
        <taxon>Eurotiales</taxon>
        <taxon>Aspergillaceae</taxon>
        <taxon>Penicillium</taxon>
    </lineage>
</organism>
<dbReference type="Proteomes" id="UP000030686">
    <property type="component" value="Unassembled WGS sequence"/>
</dbReference>